<dbReference type="SUPFAM" id="SSF48726">
    <property type="entry name" value="Immunoglobulin"/>
    <property type="match status" value="2"/>
</dbReference>
<evidence type="ECO:0000259" key="5">
    <source>
        <dbReference type="PROSITE" id="PS50835"/>
    </source>
</evidence>
<feature type="domain" description="Ig-like" evidence="5">
    <location>
        <begin position="595"/>
        <end position="689"/>
    </location>
</feature>
<dbReference type="GO" id="GO:0016020">
    <property type="term" value="C:membrane"/>
    <property type="evidence" value="ECO:0007669"/>
    <property type="project" value="UniProtKB-SubCell"/>
</dbReference>
<dbReference type="Gene3D" id="2.60.40.10">
    <property type="entry name" value="Immunoglobulins"/>
    <property type="match status" value="2"/>
</dbReference>
<evidence type="ECO:0000256" key="1">
    <source>
        <dbReference type="ARBA" id="ARBA00022737"/>
    </source>
</evidence>
<proteinExistence type="predicted"/>
<dbReference type="PROSITE" id="PS50835">
    <property type="entry name" value="IG_LIKE"/>
    <property type="match status" value="2"/>
</dbReference>
<dbReference type="InterPro" id="IPR028994">
    <property type="entry name" value="Integrin_alpha_N"/>
</dbReference>
<dbReference type="OrthoDB" id="159306at2"/>
<protein>
    <submittedName>
        <fullName evidence="6">Immunoglobulin domain-containing protein</fullName>
    </submittedName>
</protein>
<evidence type="ECO:0000313" key="6">
    <source>
        <dbReference type="EMBL" id="SHN46383.1"/>
    </source>
</evidence>
<evidence type="ECO:0000256" key="4">
    <source>
        <dbReference type="SAM" id="SignalP"/>
    </source>
</evidence>
<keyword evidence="2" id="KW-1015">Disulfide bond</keyword>
<dbReference type="SMART" id="SM00409">
    <property type="entry name" value="IG"/>
    <property type="match status" value="2"/>
</dbReference>
<dbReference type="InterPro" id="IPR003599">
    <property type="entry name" value="Ig_sub"/>
</dbReference>
<dbReference type="STRING" id="134849.SAMN05443668_11570"/>
<feature type="signal peptide" evidence="4">
    <location>
        <begin position="1"/>
        <end position="37"/>
    </location>
</feature>
<dbReference type="InterPro" id="IPR013098">
    <property type="entry name" value="Ig_I-set"/>
</dbReference>
<evidence type="ECO:0000256" key="3">
    <source>
        <dbReference type="SAM" id="MobiDB-lite"/>
    </source>
</evidence>
<gene>
    <name evidence="6" type="ORF">SAMN05443668_11570</name>
</gene>
<keyword evidence="4" id="KW-0732">Signal</keyword>
<dbReference type="PANTHER" id="PTHR44170:SF6">
    <property type="entry name" value="CONTACTIN"/>
    <property type="match status" value="1"/>
</dbReference>
<evidence type="ECO:0000313" key="7">
    <source>
        <dbReference type="Proteomes" id="UP000184440"/>
    </source>
</evidence>
<dbReference type="SUPFAM" id="SSF69318">
    <property type="entry name" value="Integrin alpha N-terminal domain"/>
    <property type="match status" value="1"/>
</dbReference>
<accession>A0A1M7RJA3</accession>
<reference evidence="6 7" key="1">
    <citation type="submission" date="2016-11" db="EMBL/GenBank/DDBJ databases">
        <authorList>
            <person name="Jaros S."/>
            <person name="Januszkiewicz K."/>
            <person name="Wedrychowicz H."/>
        </authorList>
    </citation>
    <scope>NUCLEOTIDE SEQUENCE [LARGE SCALE GENOMIC DNA]</scope>
    <source>
        <strain evidence="6 7">DSM 46144</strain>
    </source>
</reference>
<dbReference type="InterPro" id="IPR036179">
    <property type="entry name" value="Ig-like_dom_sf"/>
</dbReference>
<dbReference type="PANTHER" id="PTHR44170">
    <property type="entry name" value="PROTEIN SIDEKICK"/>
    <property type="match status" value="1"/>
</dbReference>
<keyword evidence="7" id="KW-1185">Reference proteome</keyword>
<dbReference type="RefSeq" id="WP_084742082.1">
    <property type="nucleotide sequence ID" value="NZ_FRCS01000015.1"/>
</dbReference>
<dbReference type="Pfam" id="PF07679">
    <property type="entry name" value="I-set"/>
    <property type="match status" value="1"/>
</dbReference>
<feature type="chain" id="PRO_5012839421" evidence="4">
    <location>
        <begin position="38"/>
        <end position="945"/>
    </location>
</feature>
<feature type="region of interest" description="Disordered" evidence="3">
    <location>
        <begin position="769"/>
        <end position="791"/>
    </location>
</feature>
<evidence type="ECO:0000256" key="2">
    <source>
        <dbReference type="ARBA" id="ARBA00023157"/>
    </source>
</evidence>
<sequence length="945" mass="96920">MGVHARRAARRTTPLVAAAAGIGTVAAMLASPTAAHAAGLVLDPSYGGRDDGIAIAGAISGNAAGLIPTRGVDAVDDGTERVVLGQEGTGQRRVTLTRFVTAGDDLDDTWGLDGQVLVTVPSGTTVSRLLLDSANTAFYVIGTNSAGLVVLKLSSTTGAPVGGFAGAPISPTAFGLAGSAPLNIVDAELQTTSGDDGLVIGINSVSAGGARTARVVRILENGGLDTTNFGGTSGYFVVPSATSLGGIAVRPSTATNPGNVVGTYQAPSATFGVLAADPGETSGDSGVFEIDDAGVLETAFDADGISDAFETNFAEDTSPTGGTTKQRWTDEVLGDLIPSGAIGDSVLVTGRTGGSTFVASLDAAGALDDSGFGRLGGTGTVATGGGGVTTWSTPCSGSRSHITATTNYVYVANRCSDEKIELSRIYPTGILDTDFNSGSSVWKADSPVTGAAVTVVNPATDILRFGTAGPNGADAASVQVRTAVGPISATVTPTSSTTVVAGAAVTLVASATGGVPTPTFRWERRGLPGVPGNSTLPYVTVQNSPKETISGSNGRSLRIMTSGDMDGWEYRAVAINPAGAAAASPVALTILGIAPTITRQPENQTGAIGHSVTFTAEASGDPTPEWSWQWQAPGSQIWNDITNGPNIEGANTPRLTVRNLTKEQSGTRYRAIATNEADSVFTNGLATLTVGVGSEPEEPGEKKAVWADYDADGESDVATFRPSDGSFNWPGQQEKFGKAGDKPVVGNFDDDAEFDMAVFSGGTWKVEGEAPVSHGRSSDTPVSGDFDGDEETDLTVFRPSNGTWYVKDGATVPYGTNGDIPVPADYDGDGDDEFAVFRPSNGTWYIKGVGNYKYGTRGDIPVRGDFDGDESDDIAVYRPSNGTWYFQGGSNLRFGRGTDTPFAGDFDGDGTTDVGVFRGSNAMWYFANGDDDIQFGKNGDQPLPR</sequence>
<dbReference type="EMBL" id="FRCS01000015">
    <property type="protein sequence ID" value="SHN46383.1"/>
    <property type="molecule type" value="Genomic_DNA"/>
</dbReference>
<dbReference type="GO" id="GO:0005975">
    <property type="term" value="P:carbohydrate metabolic process"/>
    <property type="evidence" value="ECO:0007669"/>
    <property type="project" value="UniProtKB-ARBA"/>
</dbReference>
<organism evidence="6 7">
    <name type="scientific">Cryptosporangium aurantiacum</name>
    <dbReference type="NCBI Taxonomy" id="134849"/>
    <lineage>
        <taxon>Bacteria</taxon>
        <taxon>Bacillati</taxon>
        <taxon>Actinomycetota</taxon>
        <taxon>Actinomycetes</taxon>
        <taxon>Cryptosporangiales</taxon>
        <taxon>Cryptosporangiaceae</taxon>
        <taxon>Cryptosporangium</taxon>
    </lineage>
</organism>
<dbReference type="AlphaFoldDB" id="A0A1M7RJA3"/>
<dbReference type="InterPro" id="IPR013783">
    <property type="entry name" value="Ig-like_fold"/>
</dbReference>
<keyword evidence="1" id="KW-0677">Repeat</keyword>
<dbReference type="Proteomes" id="UP000184440">
    <property type="component" value="Unassembled WGS sequence"/>
</dbReference>
<name>A0A1M7RJA3_9ACTN</name>
<dbReference type="InterPro" id="IPR007110">
    <property type="entry name" value="Ig-like_dom"/>
</dbReference>
<feature type="domain" description="Ig-like" evidence="5">
    <location>
        <begin position="486"/>
        <end position="589"/>
    </location>
</feature>
<dbReference type="GO" id="GO:0098609">
    <property type="term" value="P:cell-cell adhesion"/>
    <property type="evidence" value="ECO:0007669"/>
    <property type="project" value="TreeGrafter"/>
</dbReference>